<dbReference type="InterPro" id="IPR001296">
    <property type="entry name" value="Glyco_trans_1"/>
</dbReference>
<dbReference type="Gene3D" id="3.40.50.2000">
    <property type="entry name" value="Glycogen Phosphorylase B"/>
    <property type="match status" value="2"/>
</dbReference>
<accession>A0AAV3U256</accession>
<evidence type="ECO:0000259" key="1">
    <source>
        <dbReference type="Pfam" id="PF00534"/>
    </source>
</evidence>
<proteinExistence type="predicted"/>
<sequence length="383" mass="41641">MAKPPLRVVQVLPELNAGGVERGTVEFAQFLVAQGHQSTVISAGGRLVPELTAQGSEHIAFPVHRKSLASLFKVRSLRRLLMQLAPDIVHVRSRVPAWMVWLALRGMPHAQRPALVSTFHGLYSINAYSAIMGCGDAVIAISECVREYILNNYPKVDPAKISLVHRGVDTDQFNTQCRPSTDWLAQFDREFPGLRQRPVLLMPGRLSRWKGQLEFIDLMAQLRAQNIAATGLIVGDITPGKDDYLGELKAKVAALGLDEQVKFLGHRSDMAQLYAISTLVCNLSQRPEPFGRTVIEAMAMGTPVVAYNVGGPAESLALALPQGLVATGDGQALLAKVAEFIASPPVPKQVPEFTLQTQAQKTLAIYQRLLVQTGNLNSTGGTE</sequence>
<dbReference type="PANTHER" id="PTHR45947:SF3">
    <property type="entry name" value="SULFOQUINOVOSYL TRANSFERASE SQD2"/>
    <property type="match status" value="1"/>
</dbReference>
<dbReference type="AlphaFoldDB" id="A0AAV3U256"/>
<organism evidence="3 4">
    <name type="scientific">Halioxenophilus aromaticivorans</name>
    <dbReference type="NCBI Taxonomy" id="1306992"/>
    <lineage>
        <taxon>Bacteria</taxon>
        <taxon>Pseudomonadati</taxon>
        <taxon>Pseudomonadota</taxon>
        <taxon>Gammaproteobacteria</taxon>
        <taxon>Alteromonadales</taxon>
        <taxon>Alteromonadaceae</taxon>
        <taxon>Halioxenophilus</taxon>
    </lineage>
</organism>
<comment type="caution">
    <text evidence="3">The sequence shown here is derived from an EMBL/GenBank/DDBJ whole genome shotgun (WGS) entry which is preliminary data.</text>
</comment>
<keyword evidence="4" id="KW-1185">Reference proteome</keyword>
<feature type="domain" description="Glycosyl transferase family 1" evidence="1">
    <location>
        <begin position="195"/>
        <end position="349"/>
    </location>
</feature>
<dbReference type="GO" id="GO:0016757">
    <property type="term" value="F:glycosyltransferase activity"/>
    <property type="evidence" value="ECO:0007669"/>
    <property type="project" value="InterPro"/>
</dbReference>
<dbReference type="InterPro" id="IPR050194">
    <property type="entry name" value="Glycosyltransferase_grp1"/>
</dbReference>
<evidence type="ECO:0000259" key="2">
    <source>
        <dbReference type="Pfam" id="PF13439"/>
    </source>
</evidence>
<evidence type="ECO:0000313" key="4">
    <source>
        <dbReference type="Proteomes" id="UP001409585"/>
    </source>
</evidence>
<dbReference type="EMBL" id="BAABLX010000016">
    <property type="protein sequence ID" value="GAA4942708.1"/>
    <property type="molecule type" value="Genomic_DNA"/>
</dbReference>
<evidence type="ECO:0000313" key="3">
    <source>
        <dbReference type="EMBL" id="GAA4942708.1"/>
    </source>
</evidence>
<protein>
    <submittedName>
        <fullName evidence="3">Glycosyltransferase family 4 protein</fullName>
    </submittedName>
</protein>
<feature type="domain" description="Glycosyltransferase subfamily 4-like N-terminal" evidence="2">
    <location>
        <begin position="18"/>
        <end position="172"/>
    </location>
</feature>
<dbReference type="SUPFAM" id="SSF53756">
    <property type="entry name" value="UDP-Glycosyltransferase/glycogen phosphorylase"/>
    <property type="match status" value="1"/>
</dbReference>
<dbReference type="PANTHER" id="PTHR45947">
    <property type="entry name" value="SULFOQUINOVOSYL TRANSFERASE SQD2"/>
    <property type="match status" value="1"/>
</dbReference>
<dbReference type="Pfam" id="PF00534">
    <property type="entry name" value="Glycos_transf_1"/>
    <property type="match status" value="1"/>
</dbReference>
<dbReference type="RefSeq" id="WP_345421492.1">
    <property type="nucleotide sequence ID" value="NZ_AP031496.1"/>
</dbReference>
<reference evidence="4" key="1">
    <citation type="journal article" date="2019" name="Int. J. Syst. Evol. Microbiol.">
        <title>The Global Catalogue of Microorganisms (GCM) 10K type strain sequencing project: providing services to taxonomists for standard genome sequencing and annotation.</title>
        <authorList>
            <consortium name="The Broad Institute Genomics Platform"/>
            <consortium name="The Broad Institute Genome Sequencing Center for Infectious Disease"/>
            <person name="Wu L."/>
            <person name="Ma J."/>
        </authorList>
    </citation>
    <scope>NUCLEOTIDE SEQUENCE [LARGE SCALE GENOMIC DNA]</scope>
    <source>
        <strain evidence="4">JCM 19134</strain>
    </source>
</reference>
<gene>
    <name evidence="3" type="ORF">GCM10025791_21600</name>
</gene>
<dbReference type="InterPro" id="IPR028098">
    <property type="entry name" value="Glyco_trans_4-like_N"/>
</dbReference>
<dbReference type="Proteomes" id="UP001409585">
    <property type="component" value="Unassembled WGS sequence"/>
</dbReference>
<name>A0AAV3U256_9ALTE</name>
<dbReference type="CDD" id="cd03819">
    <property type="entry name" value="GT4_WavL-like"/>
    <property type="match status" value="1"/>
</dbReference>
<dbReference type="Pfam" id="PF13439">
    <property type="entry name" value="Glyco_transf_4"/>
    <property type="match status" value="1"/>
</dbReference>